<keyword evidence="1" id="KW-0479">Metal-binding</keyword>
<dbReference type="PANTHER" id="PTHR47258:SF3">
    <property type="entry name" value="F21J9.24-RELATED"/>
    <property type="match status" value="1"/>
</dbReference>
<dbReference type="InterPro" id="IPR013083">
    <property type="entry name" value="Znf_RING/FYVE/PHD"/>
</dbReference>
<protein>
    <recommendedName>
        <fullName evidence="3">RING-type domain-containing protein</fullName>
    </recommendedName>
</protein>
<gene>
    <name evidence="4" type="ORF">TEA_025168</name>
</gene>
<dbReference type="SMART" id="SM00184">
    <property type="entry name" value="RING"/>
    <property type="match status" value="1"/>
</dbReference>
<evidence type="ECO:0000256" key="2">
    <source>
        <dbReference type="SAM" id="MobiDB-lite"/>
    </source>
</evidence>
<dbReference type="AlphaFoldDB" id="A0A4S4DAQ5"/>
<organism evidence="4 5">
    <name type="scientific">Camellia sinensis var. sinensis</name>
    <name type="common">China tea</name>
    <dbReference type="NCBI Taxonomy" id="542762"/>
    <lineage>
        <taxon>Eukaryota</taxon>
        <taxon>Viridiplantae</taxon>
        <taxon>Streptophyta</taxon>
        <taxon>Embryophyta</taxon>
        <taxon>Tracheophyta</taxon>
        <taxon>Spermatophyta</taxon>
        <taxon>Magnoliopsida</taxon>
        <taxon>eudicotyledons</taxon>
        <taxon>Gunneridae</taxon>
        <taxon>Pentapetalae</taxon>
        <taxon>asterids</taxon>
        <taxon>Ericales</taxon>
        <taxon>Theaceae</taxon>
        <taxon>Camellia</taxon>
    </lineage>
</organism>
<dbReference type="Gene3D" id="3.30.40.10">
    <property type="entry name" value="Zinc/RING finger domain, C3HC4 (zinc finger)"/>
    <property type="match status" value="1"/>
</dbReference>
<dbReference type="InterPro" id="IPR001841">
    <property type="entry name" value="Znf_RING"/>
</dbReference>
<sequence length="156" mass="17095">MGLCNFPSPAEGLVHLLVMNAVLSVALLKNMVRSVLQVVGVNGSPPNSETNQSNQEEFPPISDNNGRARRVSTTRFKYLCNKRSCGGDNDNGNVSGCGIYGNMWCAMECCVCLCGFQSDEEVSELSNCKHFFHKGCLGKWFDNHHTVTCPLCRSIV</sequence>
<dbReference type="PROSITE" id="PS50089">
    <property type="entry name" value="ZF_RING_2"/>
    <property type="match status" value="1"/>
</dbReference>
<keyword evidence="1" id="KW-0863">Zinc-finger</keyword>
<dbReference type="PANTHER" id="PTHR47258">
    <property type="match status" value="1"/>
</dbReference>
<feature type="compositionally biased region" description="Polar residues" evidence="2">
    <location>
        <begin position="44"/>
        <end position="56"/>
    </location>
</feature>
<dbReference type="InterPro" id="IPR044249">
    <property type="entry name" value="XERICO-like"/>
</dbReference>
<proteinExistence type="predicted"/>
<accession>A0A4S4DAQ5</accession>
<feature type="domain" description="RING-type" evidence="3">
    <location>
        <begin position="109"/>
        <end position="153"/>
    </location>
</feature>
<keyword evidence="1" id="KW-0862">Zinc</keyword>
<dbReference type="EMBL" id="SDRB02011890">
    <property type="protein sequence ID" value="THF99639.1"/>
    <property type="molecule type" value="Genomic_DNA"/>
</dbReference>
<comment type="caution">
    <text evidence="4">The sequence shown here is derived from an EMBL/GenBank/DDBJ whole genome shotgun (WGS) entry which is preliminary data.</text>
</comment>
<feature type="region of interest" description="Disordered" evidence="2">
    <location>
        <begin position="44"/>
        <end position="67"/>
    </location>
</feature>
<name>A0A4S4DAQ5_CAMSN</name>
<evidence type="ECO:0000313" key="4">
    <source>
        <dbReference type="EMBL" id="THF99639.1"/>
    </source>
</evidence>
<evidence type="ECO:0000256" key="1">
    <source>
        <dbReference type="PROSITE-ProRule" id="PRU00175"/>
    </source>
</evidence>
<keyword evidence="5" id="KW-1185">Reference proteome</keyword>
<reference evidence="4 5" key="1">
    <citation type="journal article" date="2018" name="Proc. Natl. Acad. Sci. U.S.A.">
        <title>Draft genome sequence of Camellia sinensis var. sinensis provides insights into the evolution of the tea genome and tea quality.</title>
        <authorList>
            <person name="Wei C."/>
            <person name="Yang H."/>
            <person name="Wang S."/>
            <person name="Zhao J."/>
            <person name="Liu C."/>
            <person name="Gao L."/>
            <person name="Xia E."/>
            <person name="Lu Y."/>
            <person name="Tai Y."/>
            <person name="She G."/>
            <person name="Sun J."/>
            <person name="Cao H."/>
            <person name="Tong W."/>
            <person name="Gao Q."/>
            <person name="Li Y."/>
            <person name="Deng W."/>
            <person name="Jiang X."/>
            <person name="Wang W."/>
            <person name="Chen Q."/>
            <person name="Zhang S."/>
            <person name="Li H."/>
            <person name="Wu J."/>
            <person name="Wang P."/>
            <person name="Li P."/>
            <person name="Shi C."/>
            <person name="Zheng F."/>
            <person name="Jian J."/>
            <person name="Huang B."/>
            <person name="Shan D."/>
            <person name="Shi M."/>
            <person name="Fang C."/>
            <person name="Yue Y."/>
            <person name="Li F."/>
            <person name="Li D."/>
            <person name="Wei S."/>
            <person name="Han B."/>
            <person name="Jiang C."/>
            <person name="Yin Y."/>
            <person name="Xia T."/>
            <person name="Zhang Z."/>
            <person name="Bennetzen J.L."/>
            <person name="Zhao S."/>
            <person name="Wan X."/>
        </authorList>
    </citation>
    <scope>NUCLEOTIDE SEQUENCE [LARGE SCALE GENOMIC DNA]</scope>
    <source>
        <strain evidence="5">cv. Shuchazao</strain>
        <tissue evidence="4">Leaf</tissue>
    </source>
</reference>
<dbReference type="Pfam" id="PF13639">
    <property type="entry name" value="zf-RING_2"/>
    <property type="match status" value="1"/>
</dbReference>
<dbReference type="GO" id="GO:0008270">
    <property type="term" value="F:zinc ion binding"/>
    <property type="evidence" value="ECO:0007669"/>
    <property type="project" value="UniProtKB-KW"/>
</dbReference>
<evidence type="ECO:0000259" key="3">
    <source>
        <dbReference type="PROSITE" id="PS50089"/>
    </source>
</evidence>
<evidence type="ECO:0000313" key="5">
    <source>
        <dbReference type="Proteomes" id="UP000306102"/>
    </source>
</evidence>
<dbReference type="Proteomes" id="UP000306102">
    <property type="component" value="Unassembled WGS sequence"/>
</dbReference>
<dbReference type="SUPFAM" id="SSF57850">
    <property type="entry name" value="RING/U-box"/>
    <property type="match status" value="1"/>
</dbReference>